<reference evidence="2" key="1">
    <citation type="submission" date="2017-06" db="EMBL/GenBank/DDBJ databases">
        <title>Genome analysis of Fimbriiglobus ruber SP5, the first member of the order Planctomycetales with confirmed chitinolytic capability.</title>
        <authorList>
            <person name="Ravin N.V."/>
            <person name="Rakitin A.L."/>
            <person name="Ivanova A.A."/>
            <person name="Beletsky A.V."/>
            <person name="Kulichevskaya I.S."/>
            <person name="Mardanov A.V."/>
            <person name="Dedysh S.N."/>
        </authorList>
    </citation>
    <scope>NUCLEOTIDE SEQUENCE [LARGE SCALE GENOMIC DNA]</scope>
    <source>
        <strain evidence="2">SP5</strain>
    </source>
</reference>
<name>A0A225DQS8_9BACT</name>
<dbReference type="EMBL" id="NIDE01000005">
    <property type="protein sequence ID" value="OWK41974.1"/>
    <property type="molecule type" value="Genomic_DNA"/>
</dbReference>
<keyword evidence="2" id="KW-1185">Reference proteome</keyword>
<evidence type="ECO:0000313" key="2">
    <source>
        <dbReference type="Proteomes" id="UP000214646"/>
    </source>
</evidence>
<accession>A0A225DQS8</accession>
<organism evidence="1 2">
    <name type="scientific">Fimbriiglobus ruber</name>
    <dbReference type="NCBI Taxonomy" id="1908690"/>
    <lineage>
        <taxon>Bacteria</taxon>
        <taxon>Pseudomonadati</taxon>
        <taxon>Planctomycetota</taxon>
        <taxon>Planctomycetia</taxon>
        <taxon>Gemmatales</taxon>
        <taxon>Gemmataceae</taxon>
        <taxon>Fimbriiglobus</taxon>
    </lineage>
</organism>
<protein>
    <submittedName>
        <fullName evidence="1">Uncharacterized protein</fullName>
    </submittedName>
</protein>
<proteinExistence type="predicted"/>
<sequence>MWRFSLHLDIHSLSLPINVHVNPRGFHVDIGLVLLGGRWGWGWLAADEQKYREKQEATH</sequence>
<dbReference type="AlphaFoldDB" id="A0A225DQS8"/>
<dbReference type="Proteomes" id="UP000214646">
    <property type="component" value="Unassembled WGS sequence"/>
</dbReference>
<comment type="caution">
    <text evidence="1">The sequence shown here is derived from an EMBL/GenBank/DDBJ whole genome shotgun (WGS) entry which is preliminary data.</text>
</comment>
<evidence type="ECO:0000313" key="1">
    <source>
        <dbReference type="EMBL" id="OWK41974.1"/>
    </source>
</evidence>
<gene>
    <name evidence="1" type="ORF">FRUB_04052</name>
</gene>